<dbReference type="Proteomes" id="UP000241690">
    <property type="component" value="Unassembled WGS sequence"/>
</dbReference>
<evidence type="ECO:0000256" key="1">
    <source>
        <dbReference type="SAM" id="Phobius"/>
    </source>
</evidence>
<keyword evidence="1" id="KW-0472">Membrane</keyword>
<dbReference type="GeneID" id="36622505"/>
<reference evidence="2 3" key="1">
    <citation type="submission" date="2016-07" db="EMBL/GenBank/DDBJ databases">
        <title>Multiple horizontal gene transfer events from other fungi enriched the ability of initially mycotrophic Trichoderma (Ascomycota) to feed on dead plant biomass.</title>
        <authorList>
            <consortium name="DOE Joint Genome Institute"/>
            <person name="Aerts A."/>
            <person name="Atanasova L."/>
            <person name="Chenthamara K."/>
            <person name="Zhang J."/>
            <person name="Grujic M."/>
            <person name="Henrissat B."/>
            <person name="Kuo A."/>
            <person name="Salamov A."/>
            <person name="Lipzen A."/>
            <person name="Labutti K."/>
            <person name="Barry K."/>
            <person name="Miao Y."/>
            <person name="Rahimi M.J."/>
            <person name="Shen Q."/>
            <person name="Grigoriev I.V."/>
            <person name="Kubicek C.P."/>
            <person name="Druzhinina I.S."/>
        </authorList>
    </citation>
    <scope>NUCLEOTIDE SEQUENCE [LARGE SCALE GENOMIC DNA]</scope>
    <source>
        <strain evidence="2 3">CBS 226.95</strain>
    </source>
</reference>
<sequence>MALKYYLVSLLFAVCGFVLLHYKCENLPLPIVGYQLATGWLFPPHCMLFTVALAVNWLNVETEFEPDISPILSA</sequence>
<dbReference type="AlphaFoldDB" id="A0A2T3ZYP2"/>
<evidence type="ECO:0000313" key="3">
    <source>
        <dbReference type="Proteomes" id="UP000241690"/>
    </source>
</evidence>
<gene>
    <name evidence="2" type="ORF">M431DRAFT_269462</name>
</gene>
<proteinExistence type="predicted"/>
<keyword evidence="1" id="KW-1133">Transmembrane helix</keyword>
<evidence type="ECO:0000313" key="2">
    <source>
        <dbReference type="EMBL" id="PTB49932.1"/>
    </source>
</evidence>
<accession>A0A2T3ZYP2</accession>
<keyword evidence="1" id="KW-0812">Transmembrane</keyword>
<dbReference type="RefSeq" id="XP_024769609.1">
    <property type="nucleotide sequence ID" value="XM_024913941.1"/>
</dbReference>
<keyword evidence="3" id="KW-1185">Reference proteome</keyword>
<dbReference type="EMBL" id="KZ679690">
    <property type="protein sequence ID" value="PTB49932.1"/>
    <property type="molecule type" value="Genomic_DNA"/>
</dbReference>
<protein>
    <submittedName>
        <fullName evidence="2">Uncharacterized protein</fullName>
    </submittedName>
</protein>
<feature type="transmembrane region" description="Helical" evidence="1">
    <location>
        <begin position="6"/>
        <end position="24"/>
    </location>
</feature>
<feature type="transmembrane region" description="Helical" evidence="1">
    <location>
        <begin position="36"/>
        <end position="58"/>
    </location>
</feature>
<name>A0A2T3ZYP2_TRIHA</name>
<organism evidence="2 3">
    <name type="scientific">Trichoderma harzianum CBS 226.95</name>
    <dbReference type="NCBI Taxonomy" id="983964"/>
    <lineage>
        <taxon>Eukaryota</taxon>
        <taxon>Fungi</taxon>
        <taxon>Dikarya</taxon>
        <taxon>Ascomycota</taxon>
        <taxon>Pezizomycotina</taxon>
        <taxon>Sordariomycetes</taxon>
        <taxon>Hypocreomycetidae</taxon>
        <taxon>Hypocreales</taxon>
        <taxon>Hypocreaceae</taxon>
        <taxon>Trichoderma</taxon>
    </lineage>
</organism>